<evidence type="ECO:0000256" key="4">
    <source>
        <dbReference type="SAM" id="Phobius"/>
    </source>
</evidence>
<dbReference type="GO" id="GO:0016020">
    <property type="term" value="C:membrane"/>
    <property type="evidence" value="ECO:0007669"/>
    <property type="project" value="InterPro"/>
</dbReference>
<sequence length="719" mass="76599">MVSGSASAAVAPDRQVRGPWLTGETFLGDPGVRPYAIVGRRADDEQMREAISTGRRRTGDLRTAASVLLAVALVEVAGTVVASAASDLSWARLADLFVVSNAAIGLALALAGWPIAYYRPRNLVGWSLLLGGCFYGSTATGLSILAWLGEPTVAWRVFATITNAGWSPALAFFIPLSLVLFPDGRLPSRRWRWLVVGLVVNALIWTAAAVLDPLGGLTAEIGIPGYPARSDLDRLEALGAIGGVGLVISFLAALVALVLRYRRGAEQIRRQILWLLLALLIIVACFGLENLSGSESLLFGVLPILLIPLAIAIAVLRYQLLDIRLAVSRSVLYLLLTSGVVAGYIGLIALLDRTVRREVSLNSSVVATLVIALAFNPARVWLQRLIHRAFYGARKDPVRAIAEVGAQIGAAGGLTGVLAALCRVMRFPAAVIIVDGNELATYGELPAARHAIELRSGQDRLGELVIGLRYGESSLDQADEQVLTLLAAPLAVAVQARGLADELRDSRERIITGREEERRRMRRDLHDGLGPVLTAVVLNADAARRLIETEPERSAVLLADLRDQTIGAIEEIRRLVYALRPPALDGLGLLGALREYAAMATHRADGTALSVTVDAPLTLAELPAAVEVATYRIATEALTNVIRHSSATAAAVRLTVETDVLRLGVCDNGVSAESGWQPGIGLTSMKERAAELGGQCEIWYGPAGCTVDVVLPLAEGARR</sequence>
<dbReference type="Proteomes" id="UP000295151">
    <property type="component" value="Unassembled WGS sequence"/>
</dbReference>
<feature type="transmembrane region" description="Helical" evidence="4">
    <location>
        <begin position="330"/>
        <end position="351"/>
    </location>
</feature>
<accession>A0A4R7T9K8</accession>
<dbReference type="InterPro" id="IPR050482">
    <property type="entry name" value="Sensor_HK_TwoCompSys"/>
</dbReference>
<dbReference type="InterPro" id="IPR011712">
    <property type="entry name" value="Sig_transdc_His_kin_sub3_dim/P"/>
</dbReference>
<evidence type="ECO:0000256" key="2">
    <source>
        <dbReference type="ARBA" id="ARBA00022777"/>
    </source>
</evidence>
<feature type="transmembrane region" description="Helical" evidence="4">
    <location>
        <begin position="96"/>
        <end position="116"/>
    </location>
</feature>
<comment type="caution">
    <text evidence="6">The sequence shown here is derived from an EMBL/GenBank/DDBJ whole genome shotgun (WGS) entry which is preliminary data.</text>
</comment>
<keyword evidence="3" id="KW-0902">Two-component regulatory system</keyword>
<dbReference type="CDD" id="cd16917">
    <property type="entry name" value="HATPase_UhpB-NarQ-NarX-like"/>
    <property type="match status" value="1"/>
</dbReference>
<feature type="transmembrane region" description="Helical" evidence="4">
    <location>
        <begin position="123"/>
        <end position="148"/>
    </location>
</feature>
<evidence type="ECO:0000256" key="1">
    <source>
        <dbReference type="ARBA" id="ARBA00022679"/>
    </source>
</evidence>
<feature type="transmembrane region" description="Helical" evidence="4">
    <location>
        <begin position="297"/>
        <end position="318"/>
    </location>
</feature>
<name>A0A4R7T9K8_9ACTN</name>
<keyword evidence="4" id="KW-1133">Transmembrane helix</keyword>
<dbReference type="SUPFAM" id="SSF55874">
    <property type="entry name" value="ATPase domain of HSP90 chaperone/DNA topoisomerase II/histidine kinase"/>
    <property type="match status" value="1"/>
</dbReference>
<feature type="transmembrane region" description="Helical" evidence="4">
    <location>
        <begin position="154"/>
        <end position="181"/>
    </location>
</feature>
<protein>
    <submittedName>
        <fullName evidence="6">Histidine kinase</fullName>
    </submittedName>
</protein>
<feature type="transmembrane region" description="Helical" evidence="4">
    <location>
        <begin position="363"/>
        <end position="382"/>
    </location>
</feature>
<dbReference type="Gene3D" id="3.30.565.10">
    <property type="entry name" value="Histidine kinase-like ATPase, C-terminal domain"/>
    <property type="match status" value="1"/>
</dbReference>
<evidence type="ECO:0000313" key="6">
    <source>
        <dbReference type="EMBL" id="TDU88565.1"/>
    </source>
</evidence>
<keyword evidence="7" id="KW-1185">Reference proteome</keyword>
<keyword evidence="2 6" id="KW-0418">Kinase</keyword>
<keyword evidence="1" id="KW-0808">Transferase</keyword>
<dbReference type="Pfam" id="PF07730">
    <property type="entry name" value="HisKA_3"/>
    <property type="match status" value="1"/>
</dbReference>
<dbReference type="GO" id="GO:0000155">
    <property type="term" value="F:phosphorelay sensor kinase activity"/>
    <property type="evidence" value="ECO:0007669"/>
    <property type="project" value="InterPro"/>
</dbReference>
<feature type="transmembrane region" description="Helical" evidence="4">
    <location>
        <begin position="237"/>
        <end position="259"/>
    </location>
</feature>
<organism evidence="6 7">
    <name type="scientific">Kribbella voronezhensis</name>
    <dbReference type="NCBI Taxonomy" id="2512212"/>
    <lineage>
        <taxon>Bacteria</taxon>
        <taxon>Bacillati</taxon>
        <taxon>Actinomycetota</taxon>
        <taxon>Actinomycetes</taxon>
        <taxon>Propionibacteriales</taxon>
        <taxon>Kribbellaceae</taxon>
        <taxon>Kribbella</taxon>
    </lineage>
</organism>
<gene>
    <name evidence="6" type="ORF">EV138_2111</name>
</gene>
<keyword evidence="4" id="KW-0472">Membrane</keyword>
<evidence type="ECO:0000259" key="5">
    <source>
        <dbReference type="Pfam" id="PF07730"/>
    </source>
</evidence>
<evidence type="ECO:0000256" key="3">
    <source>
        <dbReference type="ARBA" id="ARBA00023012"/>
    </source>
</evidence>
<reference evidence="6 7" key="1">
    <citation type="submission" date="2019-03" db="EMBL/GenBank/DDBJ databases">
        <title>Genomic Encyclopedia of Type Strains, Phase III (KMG-III): the genomes of soil and plant-associated and newly described type strains.</title>
        <authorList>
            <person name="Whitman W."/>
        </authorList>
    </citation>
    <scope>NUCLEOTIDE SEQUENCE [LARGE SCALE GENOMIC DNA]</scope>
    <source>
        <strain evidence="6 7">VKM Ac-2575</strain>
    </source>
</reference>
<feature type="transmembrane region" description="Helical" evidence="4">
    <location>
        <begin position="64"/>
        <end position="84"/>
    </location>
</feature>
<dbReference type="Gene3D" id="1.20.5.1930">
    <property type="match status" value="1"/>
</dbReference>
<dbReference type="InterPro" id="IPR036890">
    <property type="entry name" value="HATPase_C_sf"/>
</dbReference>
<proteinExistence type="predicted"/>
<keyword evidence="4" id="KW-0812">Transmembrane</keyword>
<dbReference type="PANTHER" id="PTHR24421">
    <property type="entry name" value="NITRATE/NITRITE SENSOR PROTEIN NARX-RELATED"/>
    <property type="match status" value="1"/>
</dbReference>
<dbReference type="GO" id="GO:0046983">
    <property type="term" value="F:protein dimerization activity"/>
    <property type="evidence" value="ECO:0007669"/>
    <property type="project" value="InterPro"/>
</dbReference>
<feature type="domain" description="Signal transduction histidine kinase subgroup 3 dimerisation and phosphoacceptor" evidence="5">
    <location>
        <begin position="517"/>
        <end position="584"/>
    </location>
</feature>
<dbReference type="AlphaFoldDB" id="A0A4R7T9K8"/>
<feature type="transmembrane region" description="Helical" evidence="4">
    <location>
        <begin position="271"/>
        <end position="291"/>
    </location>
</feature>
<evidence type="ECO:0000313" key="7">
    <source>
        <dbReference type="Proteomes" id="UP000295151"/>
    </source>
</evidence>
<dbReference type="EMBL" id="SOCE01000001">
    <property type="protein sequence ID" value="TDU88565.1"/>
    <property type="molecule type" value="Genomic_DNA"/>
</dbReference>
<feature type="transmembrane region" description="Helical" evidence="4">
    <location>
        <begin position="193"/>
        <end position="211"/>
    </location>
</feature>